<evidence type="ECO:0000313" key="5">
    <source>
        <dbReference type="Proteomes" id="UP000076643"/>
    </source>
</evidence>
<dbReference type="InterPro" id="IPR007110">
    <property type="entry name" value="Ig-like_dom"/>
</dbReference>
<dbReference type="PATRIC" id="fig|1365250.3.peg.2359"/>
<dbReference type="Gene3D" id="2.60.40.10">
    <property type="entry name" value="Immunoglobulins"/>
    <property type="match status" value="1"/>
</dbReference>
<evidence type="ECO:0000256" key="1">
    <source>
        <dbReference type="SAM" id="MobiDB-lite"/>
    </source>
</evidence>
<evidence type="ECO:0000313" key="4">
    <source>
        <dbReference type="EMBL" id="KZN38057.1"/>
    </source>
</evidence>
<dbReference type="InterPro" id="IPR013783">
    <property type="entry name" value="Ig-like_fold"/>
</dbReference>
<dbReference type="SUPFAM" id="SSF50985">
    <property type="entry name" value="RCC1/BLIP-II"/>
    <property type="match status" value="1"/>
</dbReference>
<evidence type="ECO:0000259" key="3">
    <source>
        <dbReference type="PROSITE" id="PS50835"/>
    </source>
</evidence>
<reference evidence="4 5" key="1">
    <citation type="submission" date="2013-07" db="EMBL/GenBank/DDBJ databases">
        <title>Comparative Genomic and Metabolomic Analysis of Twelve Strains of Pseudoalteromonas luteoviolacea.</title>
        <authorList>
            <person name="Vynne N.G."/>
            <person name="Mansson M."/>
            <person name="Gram L."/>
        </authorList>
    </citation>
    <scope>NUCLEOTIDE SEQUENCE [LARGE SCALE GENOMIC DNA]</scope>
    <source>
        <strain evidence="4 5">DSM 6061</strain>
    </source>
</reference>
<keyword evidence="2" id="KW-0732">Signal</keyword>
<comment type="caution">
    <text evidence="4">The sequence shown here is derived from an EMBL/GenBank/DDBJ whole genome shotgun (WGS) entry which is preliminary data.</text>
</comment>
<organism evidence="4 5">
    <name type="scientific">Pseudoalteromonas luteoviolacea DSM 6061</name>
    <dbReference type="NCBI Taxonomy" id="1365250"/>
    <lineage>
        <taxon>Bacteria</taxon>
        <taxon>Pseudomonadati</taxon>
        <taxon>Pseudomonadota</taxon>
        <taxon>Gammaproteobacteria</taxon>
        <taxon>Alteromonadales</taxon>
        <taxon>Pseudoalteromonadaceae</taxon>
        <taxon>Pseudoalteromonas</taxon>
    </lineage>
</organism>
<gene>
    <name evidence="4" type="ORF">N475_15630</name>
</gene>
<sequence>MRKILLASLVGLLTACGGGSGSSSNDDQRPTTQNRAPTVTLSGNTLAISAESITLNTAFNDPDNDQLTVNWSSSLTGVQFDQASLATTIVKFPTVTEKQNITLTCEVSDGVNPAVTKTYSITLYPVIAGANIVMEDSYAFSSGSTATINATFETDTEIQDVMWEFEGIDLSYEASGSTTHNKGESTLKIELPDVSEVTEFKVTLKVVTDNGAHTRSATMKVSPADGPTLNVSLPEQITVSSAKEASIVPIIAHSDEIESYSWQWQQSPQPSEQTSSNKVYKFVAPVVAQDTTFDLSLKVTMKGGVTETATTKVNVKKLVTQNPITLTSSHDVAASGQTVVVTSNVTDFSDVESVTWSVNNQFDDQYLTKENSKLTIQVPEVESYNNFHNISYTVKYKSGGSVTETQPFTFHNTVATRGTIDIINKDQRFDIYPKREVTHNYNLTSAVPIDDIRIVAITNLHTYDILEVSHDNNTATVKVLDNEYLASSFRAFDLIIKAGFAEKEIKVYAESYNSLLRTYAGVNETYVSGSNFYLFGQLNHLEGNTDYVPAWDNSGGVSKVSNDVALFTEYRQILPQNDEARLSLYTRDEADTFVTNSAQITLAKNLEVEGEHYRCTVEDTALSKCTSSNSLLNFETQPDQLKQVVTRGYYACQLGNAGDVHCAGFNDSPVAQVPTLEDVVKLNAVNYDTACAQFANASWQCWGSAAASIEQLIAQSGLVHQILGNHTHTCLVSDGSLVCYAGNEVVFQSTGDYIENIVLDDGELCYRTQGSNILNCPMKD</sequence>
<dbReference type="PROSITE" id="PS50835">
    <property type="entry name" value="IG_LIKE"/>
    <property type="match status" value="1"/>
</dbReference>
<accession>A0A166WTF9</accession>
<protein>
    <recommendedName>
        <fullName evidence="3">Ig-like domain-containing protein</fullName>
    </recommendedName>
</protein>
<dbReference type="AlphaFoldDB" id="A0A166WTF9"/>
<feature type="chain" id="PRO_5007881983" description="Ig-like domain-containing protein" evidence="2">
    <location>
        <begin position="18"/>
        <end position="780"/>
    </location>
</feature>
<evidence type="ECO:0000256" key="2">
    <source>
        <dbReference type="SAM" id="SignalP"/>
    </source>
</evidence>
<dbReference type="RefSeq" id="WP_063357788.1">
    <property type="nucleotide sequence ID" value="NZ_AQHB01000046.1"/>
</dbReference>
<proteinExistence type="predicted"/>
<dbReference type="Proteomes" id="UP000076643">
    <property type="component" value="Unassembled WGS sequence"/>
</dbReference>
<feature type="domain" description="Ig-like" evidence="3">
    <location>
        <begin position="37"/>
        <end position="122"/>
    </location>
</feature>
<name>A0A166WTF9_9GAMM</name>
<dbReference type="EMBL" id="AUYB01000102">
    <property type="protein sequence ID" value="KZN38057.1"/>
    <property type="molecule type" value="Genomic_DNA"/>
</dbReference>
<feature type="signal peptide" evidence="2">
    <location>
        <begin position="1"/>
        <end position="17"/>
    </location>
</feature>
<dbReference type="PROSITE" id="PS51257">
    <property type="entry name" value="PROKAR_LIPOPROTEIN"/>
    <property type="match status" value="1"/>
</dbReference>
<feature type="region of interest" description="Disordered" evidence="1">
    <location>
        <begin position="18"/>
        <end position="37"/>
    </location>
</feature>
<keyword evidence="5" id="KW-1185">Reference proteome</keyword>
<dbReference type="InterPro" id="IPR009091">
    <property type="entry name" value="RCC1/BLIP-II"/>
</dbReference>